<gene>
    <name evidence="1" type="ORF">Vadar_032156</name>
</gene>
<sequence>MQTLTSALSNVGKPILPQHLLLPADCLSATGTLNVEKGLLSKEIAHLYLHPSCKHALLAAKRGVVDDLLGSVNELSWGKSPSRTGRTFDIIYSEKKNFCFVRFLSSLSAHISSISFGECEEVAPLMSFFCTRTRI</sequence>
<keyword evidence="2" id="KW-1185">Reference proteome</keyword>
<reference evidence="1 2" key="1">
    <citation type="journal article" date="2021" name="Hortic Res">
        <title>High-quality reference genome and annotation aids understanding of berry development for evergreen blueberry (Vaccinium darrowii).</title>
        <authorList>
            <person name="Yu J."/>
            <person name="Hulse-Kemp A.M."/>
            <person name="Babiker E."/>
            <person name="Staton M."/>
        </authorList>
    </citation>
    <scope>NUCLEOTIDE SEQUENCE [LARGE SCALE GENOMIC DNA]</scope>
    <source>
        <strain evidence="2">cv. NJ 8807/NJ 8810</strain>
        <tissue evidence="1">Young leaf</tissue>
    </source>
</reference>
<proteinExistence type="predicted"/>
<name>A0ACB7YBG5_9ERIC</name>
<accession>A0ACB7YBG5</accession>
<protein>
    <submittedName>
        <fullName evidence="1">Uncharacterized protein</fullName>
    </submittedName>
</protein>
<comment type="caution">
    <text evidence="1">The sequence shown here is derived from an EMBL/GenBank/DDBJ whole genome shotgun (WGS) entry which is preliminary data.</text>
</comment>
<dbReference type="Proteomes" id="UP000828048">
    <property type="component" value="Chromosome 7"/>
</dbReference>
<dbReference type="EMBL" id="CM037157">
    <property type="protein sequence ID" value="KAH7850388.1"/>
    <property type="molecule type" value="Genomic_DNA"/>
</dbReference>
<organism evidence="1 2">
    <name type="scientific">Vaccinium darrowii</name>
    <dbReference type="NCBI Taxonomy" id="229202"/>
    <lineage>
        <taxon>Eukaryota</taxon>
        <taxon>Viridiplantae</taxon>
        <taxon>Streptophyta</taxon>
        <taxon>Embryophyta</taxon>
        <taxon>Tracheophyta</taxon>
        <taxon>Spermatophyta</taxon>
        <taxon>Magnoliopsida</taxon>
        <taxon>eudicotyledons</taxon>
        <taxon>Gunneridae</taxon>
        <taxon>Pentapetalae</taxon>
        <taxon>asterids</taxon>
        <taxon>Ericales</taxon>
        <taxon>Ericaceae</taxon>
        <taxon>Vaccinioideae</taxon>
        <taxon>Vaccinieae</taxon>
        <taxon>Vaccinium</taxon>
    </lineage>
</organism>
<evidence type="ECO:0000313" key="2">
    <source>
        <dbReference type="Proteomes" id="UP000828048"/>
    </source>
</evidence>
<evidence type="ECO:0000313" key="1">
    <source>
        <dbReference type="EMBL" id="KAH7850388.1"/>
    </source>
</evidence>